<keyword evidence="1" id="KW-0812">Transmembrane</keyword>
<evidence type="ECO:0000313" key="3">
    <source>
        <dbReference type="Proteomes" id="UP001157961"/>
    </source>
</evidence>
<keyword evidence="1" id="KW-1133">Transmembrane helix</keyword>
<dbReference type="Proteomes" id="UP001157961">
    <property type="component" value="Unassembled WGS sequence"/>
</dbReference>
<protein>
    <submittedName>
        <fullName evidence="2">Uncharacterized protein</fullName>
    </submittedName>
</protein>
<name>A0ABY1NV65_9RHOB</name>
<feature type="transmembrane region" description="Helical" evidence="1">
    <location>
        <begin position="47"/>
        <end position="66"/>
    </location>
</feature>
<keyword evidence="3" id="KW-1185">Reference proteome</keyword>
<gene>
    <name evidence="2" type="ORF">SAMN06265373_103188</name>
</gene>
<evidence type="ECO:0000256" key="1">
    <source>
        <dbReference type="SAM" id="Phobius"/>
    </source>
</evidence>
<comment type="caution">
    <text evidence="2">The sequence shown here is derived from an EMBL/GenBank/DDBJ whole genome shotgun (WGS) entry which is preliminary data.</text>
</comment>
<reference evidence="2 3" key="1">
    <citation type="submission" date="2017-05" db="EMBL/GenBank/DDBJ databases">
        <authorList>
            <person name="Varghese N."/>
            <person name="Submissions S."/>
        </authorList>
    </citation>
    <scope>NUCLEOTIDE SEQUENCE [LARGE SCALE GENOMIC DNA]</scope>
    <source>
        <strain evidence="2 3">DSM 29734</strain>
    </source>
</reference>
<organism evidence="2 3">
    <name type="scientific">Shimia sagamensis</name>
    <dbReference type="NCBI Taxonomy" id="1566352"/>
    <lineage>
        <taxon>Bacteria</taxon>
        <taxon>Pseudomonadati</taxon>
        <taxon>Pseudomonadota</taxon>
        <taxon>Alphaproteobacteria</taxon>
        <taxon>Rhodobacterales</taxon>
        <taxon>Roseobacteraceae</taxon>
    </lineage>
</organism>
<dbReference type="RefSeq" id="WP_283425643.1">
    <property type="nucleotide sequence ID" value="NZ_FXTY01000003.1"/>
</dbReference>
<feature type="transmembrane region" description="Helical" evidence="1">
    <location>
        <begin position="73"/>
        <end position="96"/>
    </location>
</feature>
<proteinExistence type="predicted"/>
<evidence type="ECO:0000313" key="2">
    <source>
        <dbReference type="EMBL" id="SMP17703.1"/>
    </source>
</evidence>
<sequence>MNKWMMTAAGLLFLTTGVHVFLGGPEIHVPIQESDLHPAVRAVGAVVWHAVTVMLLVFGAGCAWLSRNPNAPLAWLMIATQLGFVGLFVAYGMALLGNLTVMPQWIIFGLISAVIAMGIRADNTPARRAATA</sequence>
<accession>A0ABY1NV65</accession>
<dbReference type="EMBL" id="FXTY01000003">
    <property type="protein sequence ID" value="SMP17703.1"/>
    <property type="molecule type" value="Genomic_DNA"/>
</dbReference>
<feature type="transmembrane region" description="Helical" evidence="1">
    <location>
        <begin position="102"/>
        <end position="119"/>
    </location>
</feature>
<keyword evidence="1" id="KW-0472">Membrane</keyword>